<name>A0A2G9T5S7_TELCI</name>
<feature type="non-terminal residue" evidence="1">
    <location>
        <position position="104"/>
    </location>
</feature>
<dbReference type="OrthoDB" id="5865767at2759"/>
<evidence type="ECO:0000313" key="2">
    <source>
        <dbReference type="Proteomes" id="UP000230423"/>
    </source>
</evidence>
<dbReference type="EMBL" id="KZ415374">
    <property type="protein sequence ID" value="PIO53303.1"/>
    <property type="molecule type" value="Genomic_DNA"/>
</dbReference>
<dbReference type="Proteomes" id="UP000230423">
    <property type="component" value="Unassembled WGS sequence"/>
</dbReference>
<accession>A0A2G9T5S7</accession>
<sequence length="104" mass="12132">MFETALRDVLIWIDRTKKVLAEDVRAVDVQQAEELLKKHYELGEQITDKKYEACLRGYPSRSGIVILIVDYVQELGRRLLDKNPRLREVDAQLKHLTAEINIVK</sequence>
<proteinExistence type="predicted"/>
<evidence type="ECO:0000313" key="1">
    <source>
        <dbReference type="EMBL" id="PIO53303.1"/>
    </source>
</evidence>
<dbReference type="SUPFAM" id="SSF46966">
    <property type="entry name" value="Spectrin repeat"/>
    <property type="match status" value="1"/>
</dbReference>
<reference evidence="1 2" key="1">
    <citation type="submission" date="2015-09" db="EMBL/GenBank/DDBJ databases">
        <title>Draft genome of the parasitic nematode Teladorsagia circumcincta isolate WARC Sus (inbred).</title>
        <authorList>
            <person name="Mitreva M."/>
        </authorList>
    </citation>
    <scope>NUCLEOTIDE SEQUENCE [LARGE SCALE GENOMIC DNA]</scope>
    <source>
        <strain evidence="1 2">S</strain>
    </source>
</reference>
<protein>
    <submittedName>
        <fullName evidence="1">Uncharacterized protein</fullName>
    </submittedName>
</protein>
<organism evidence="1 2">
    <name type="scientific">Teladorsagia circumcincta</name>
    <name type="common">Brown stomach worm</name>
    <name type="synonym">Ostertagia circumcincta</name>
    <dbReference type="NCBI Taxonomy" id="45464"/>
    <lineage>
        <taxon>Eukaryota</taxon>
        <taxon>Metazoa</taxon>
        <taxon>Ecdysozoa</taxon>
        <taxon>Nematoda</taxon>
        <taxon>Chromadorea</taxon>
        <taxon>Rhabditida</taxon>
        <taxon>Rhabditina</taxon>
        <taxon>Rhabditomorpha</taxon>
        <taxon>Strongyloidea</taxon>
        <taxon>Trichostrongylidae</taxon>
        <taxon>Teladorsagia</taxon>
    </lineage>
</organism>
<gene>
    <name evidence="1" type="ORF">TELCIR_25365</name>
</gene>
<keyword evidence="2" id="KW-1185">Reference proteome</keyword>
<dbReference type="AlphaFoldDB" id="A0A2G9T5S7"/>
<dbReference type="Gene3D" id="1.20.58.60">
    <property type="match status" value="1"/>
</dbReference>